<comment type="similarity">
    <text evidence="1">Belongs to the transferase hexapeptide repeat family.</text>
</comment>
<evidence type="ECO:0000313" key="3">
    <source>
        <dbReference type="Proteomes" id="UP000530268"/>
    </source>
</evidence>
<dbReference type="SUPFAM" id="SSF51161">
    <property type="entry name" value="Trimeric LpxA-like enzymes"/>
    <property type="match status" value="1"/>
</dbReference>
<dbReference type="AlphaFoldDB" id="A0A7W6H1E5"/>
<name>A0A7W6H1E5_9RHOB</name>
<dbReference type="RefSeq" id="WP_184563996.1">
    <property type="nucleotide sequence ID" value="NZ_JACIEI010000003.1"/>
</dbReference>
<keyword evidence="2" id="KW-0808">Transferase</keyword>
<reference evidence="2 3" key="1">
    <citation type="submission" date="2020-08" db="EMBL/GenBank/DDBJ databases">
        <title>Genomic Encyclopedia of Type Strains, Phase IV (KMG-IV): sequencing the most valuable type-strain genomes for metagenomic binning, comparative biology and taxonomic classification.</title>
        <authorList>
            <person name="Goeker M."/>
        </authorList>
    </citation>
    <scope>NUCLEOTIDE SEQUENCE [LARGE SCALE GENOMIC DNA]</scope>
    <source>
        <strain evidence="2 3">DSM 102234</strain>
    </source>
</reference>
<dbReference type="EMBL" id="JACIEI010000003">
    <property type="protein sequence ID" value="MBB3993679.1"/>
    <property type="molecule type" value="Genomic_DNA"/>
</dbReference>
<protein>
    <submittedName>
        <fullName evidence="2">Acetyltransferase-like isoleucine patch superfamily enzyme</fullName>
    </submittedName>
</protein>
<accession>A0A7W6H1E5</accession>
<dbReference type="GO" id="GO:0016740">
    <property type="term" value="F:transferase activity"/>
    <property type="evidence" value="ECO:0007669"/>
    <property type="project" value="UniProtKB-KW"/>
</dbReference>
<dbReference type="InterPro" id="IPR011004">
    <property type="entry name" value="Trimer_LpxA-like_sf"/>
</dbReference>
<dbReference type="InterPro" id="IPR050179">
    <property type="entry name" value="Trans_hexapeptide_repeat"/>
</dbReference>
<sequence>MIIDKGHVEILLNKYGVLFFPRITSTTEVGGDGATFERYTQHFSEGFMPLGAYSYSLSFFGHISKIGRYCSIGRNVTVMGDKHPTAWPSTSPVFYRKGRARNWGSKRIDFPEFDAHGPKVTICNDVWVGDNVTLAHGVQLGTGCIVAAHSVVTKDVPPYTIVAGVPARIIRKRFDDATTADLIASQWWSLPVSAWDEIDPTSTSDLLKKVDEIRATEPELPEERFSIGRLMRNKFML</sequence>
<proteinExistence type="inferred from homology"/>
<dbReference type="PANTHER" id="PTHR43300:SF11">
    <property type="entry name" value="ACETYLTRANSFERASE RV3034C-RELATED"/>
    <property type="match status" value="1"/>
</dbReference>
<organism evidence="2 3">
    <name type="scientific">Sulfitobacter undariae</name>
    <dbReference type="NCBI Taxonomy" id="1563671"/>
    <lineage>
        <taxon>Bacteria</taxon>
        <taxon>Pseudomonadati</taxon>
        <taxon>Pseudomonadota</taxon>
        <taxon>Alphaproteobacteria</taxon>
        <taxon>Rhodobacterales</taxon>
        <taxon>Roseobacteraceae</taxon>
        <taxon>Sulfitobacter</taxon>
    </lineage>
</organism>
<evidence type="ECO:0000256" key="1">
    <source>
        <dbReference type="ARBA" id="ARBA00007274"/>
    </source>
</evidence>
<dbReference type="PANTHER" id="PTHR43300">
    <property type="entry name" value="ACETYLTRANSFERASE"/>
    <property type="match status" value="1"/>
</dbReference>
<comment type="caution">
    <text evidence="2">The sequence shown here is derived from an EMBL/GenBank/DDBJ whole genome shotgun (WGS) entry which is preliminary data.</text>
</comment>
<dbReference type="Proteomes" id="UP000530268">
    <property type="component" value="Unassembled WGS sequence"/>
</dbReference>
<dbReference type="Pfam" id="PF00132">
    <property type="entry name" value="Hexapep"/>
    <property type="match status" value="1"/>
</dbReference>
<evidence type="ECO:0000313" key="2">
    <source>
        <dbReference type="EMBL" id="MBB3993679.1"/>
    </source>
</evidence>
<dbReference type="CDD" id="cd03349">
    <property type="entry name" value="LbH_XAT"/>
    <property type="match status" value="1"/>
</dbReference>
<dbReference type="InterPro" id="IPR001451">
    <property type="entry name" value="Hexapep"/>
</dbReference>
<dbReference type="Gene3D" id="2.160.10.10">
    <property type="entry name" value="Hexapeptide repeat proteins"/>
    <property type="match status" value="1"/>
</dbReference>
<gene>
    <name evidence="2" type="ORF">GGR95_001310</name>
</gene>
<keyword evidence="3" id="KW-1185">Reference proteome</keyword>